<dbReference type="PANTHER" id="PTHR43798">
    <property type="entry name" value="MONOACYLGLYCEROL LIPASE"/>
    <property type="match status" value="1"/>
</dbReference>
<proteinExistence type="predicted"/>
<dbReference type="InterPro" id="IPR029058">
    <property type="entry name" value="AB_hydrolase_fold"/>
</dbReference>
<feature type="domain" description="AB hydrolase-1" evidence="1">
    <location>
        <begin position="129"/>
        <end position="408"/>
    </location>
</feature>
<evidence type="ECO:0000313" key="2">
    <source>
        <dbReference type="EMBL" id="KAF0773843.1"/>
    </source>
</evidence>
<protein>
    <recommendedName>
        <fullName evidence="1">AB hydrolase-1 domain-containing protein</fullName>
    </recommendedName>
</protein>
<organism evidence="2 3">
    <name type="scientific">Aphanomyces astaci</name>
    <name type="common">Crayfish plague agent</name>
    <dbReference type="NCBI Taxonomy" id="112090"/>
    <lineage>
        <taxon>Eukaryota</taxon>
        <taxon>Sar</taxon>
        <taxon>Stramenopiles</taxon>
        <taxon>Oomycota</taxon>
        <taxon>Saprolegniomycetes</taxon>
        <taxon>Saprolegniales</taxon>
        <taxon>Verrucalvaceae</taxon>
        <taxon>Aphanomyces</taxon>
    </lineage>
</organism>
<dbReference type="InterPro" id="IPR050266">
    <property type="entry name" value="AB_hydrolase_sf"/>
</dbReference>
<reference evidence="2 3" key="1">
    <citation type="submission" date="2019-06" db="EMBL/GenBank/DDBJ databases">
        <title>Genomics analysis of Aphanomyces spp. identifies a new class of oomycete effector associated with host adaptation.</title>
        <authorList>
            <person name="Gaulin E."/>
        </authorList>
    </citation>
    <scope>NUCLEOTIDE SEQUENCE [LARGE SCALE GENOMIC DNA]</scope>
    <source>
        <strain evidence="2 3">E</strain>
    </source>
</reference>
<dbReference type="GO" id="GO:0046464">
    <property type="term" value="P:acylglycerol catabolic process"/>
    <property type="evidence" value="ECO:0007669"/>
    <property type="project" value="TreeGrafter"/>
</dbReference>
<dbReference type="PANTHER" id="PTHR43798:SF33">
    <property type="entry name" value="HYDROLASE, PUTATIVE (AFU_ORTHOLOGUE AFUA_2G14860)-RELATED"/>
    <property type="match status" value="1"/>
</dbReference>
<dbReference type="SUPFAM" id="SSF53474">
    <property type="entry name" value="alpha/beta-Hydrolases"/>
    <property type="match status" value="1"/>
</dbReference>
<gene>
    <name evidence="2" type="ORF">AaE_002116</name>
</gene>
<dbReference type="GO" id="GO:0047372">
    <property type="term" value="F:monoacylglycerol lipase activity"/>
    <property type="evidence" value="ECO:0007669"/>
    <property type="project" value="TreeGrafter"/>
</dbReference>
<dbReference type="GO" id="GO:0016020">
    <property type="term" value="C:membrane"/>
    <property type="evidence" value="ECO:0007669"/>
    <property type="project" value="TreeGrafter"/>
</dbReference>
<dbReference type="VEuPathDB" id="FungiDB:H257_10941"/>
<dbReference type="InterPro" id="IPR000073">
    <property type="entry name" value="AB_hydrolase_1"/>
</dbReference>
<evidence type="ECO:0000313" key="3">
    <source>
        <dbReference type="Proteomes" id="UP000469452"/>
    </source>
</evidence>
<dbReference type="Gene3D" id="3.40.50.1820">
    <property type="entry name" value="alpha/beta hydrolase"/>
    <property type="match status" value="1"/>
</dbReference>
<dbReference type="Proteomes" id="UP000469452">
    <property type="component" value="Unassembled WGS sequence"/>
</dbReference>
<dbReference type="Pfam" id="PF12697">
    <property type="entry name" value="Abhydrolase_6"/>
    <property type="match status" value="1"/>
</dbReference>
<name>A0A6A5AX86_APHAT</name>
<evidence type="ECO:0000259" key="1">
    <source>
        <dbReference type="Pfam" id="PF12697"/>
    </source>
</evidence>
<dbReference type="AlphaFoldDB" id="A0A6A5AX86"/>
<sequence>MLRRHLLASSTAISSRSFSKKAARRAAAVATPAAANSSEFKVTPAAVAAEAKEVFKMMFGTFTILLGSGLGIGYAVENYKRMHPPTPPGQLLEITVNGQRSVVHAQVRGGRQGTSSKGTVLLDGSLGETSFDWDKVIAALPEDTTVVAIDRPGLAFSTPSPLPRTSETISKEYQQVLSQLNVTGPLVLVGHGTGGYHMRQLAADLAPAGGNVTVAGLVLVDAMHGNELLLLFNSNIFNRLVESVTPALDRISPHVHEALASRRQNAATLLKMSHVGVVRLVHTVQAKRNAERFSATSLPYVDYFTPSPPHRRGIVHENEGVDVIESNLTTSPLPRLSVPVVVLSHGNHTMFMSMKMEPGCNDVVEQMETQWAAGQAALAELSATSVHRILPDAGHDIAHDKPDVVAKAILAVLHESRGDADAGLRSLDDTV</sequence>
<accession>A0A6A5AX86</accession>
<comment type="caution">
    <text evidence="2">The sequence shown here is derived from an EMBL/GenBank/DDBJ whole genome shotgun (WGS) entry which is preliminary data.</text>
</comment>
<dbReference type="EMBL" id="VJMI01004308">
    <property type="protein sequence ID" value="KAF0773843.1"/>
    <property type="molecule type" value="Genomic_DNA"/>
</dbReference>